<dbReference type="PIRSF" id="PIRSF033909">
    <property type="entry name" value="UCP033909"/>
    <property type="match status" value="1"/>
</dbReference>
<evidence type="ECO:0000313" key="2">
    <source>
        <dbReference type="EMBL" id="MET4634883.1"/>
    </source>
</evidence>
<evidence type="ECO:0000256" key="1">
    <source>
        <dbReference type="SAM" id="SignalP"/>
    </source>
</evidence>
<dbReference type="InterPro" id="IPR010297">
    <property type="entry name" value="DUF900_hydrolase"/>
</dbReference>
<protein>
    <submittedName>
        <fullName evidence="2">Esterase/lipase superfamily enzyme</fullName>
    </submittedName>
</protein>
<name>A0ABV2R175_9HYPH</name>
<keyword evidence="1" id="KW-0732">Signal</keyword>
<keyword evidence="3" id="KW-1185">Reference proteome</keyword>
<dbReference type="InterPro" id="IPR014586">
    <property type="entry name" value="UCP033909"/>
</dbReference>
<organism evidence="2 3">
    <name type="scientific">Kaistia defluvii</name>
    <dbReference type="NCBI Taxonomy" id="410841"/>
    <lineage>
        <taxon>Bacteria</taxon>
        <taxon>Pseudomonadati</taxon>
        <taxon>Pseudomonadota</taxon>
        <taxon>Alphaproteobacteria</taxon>
        <taxon>Hyphomicrobiales</taxon>
        <taxon>Kaistiaceae</taxon>
        <taxon>Kaistia</taxon>
    </lineage>
</organism>
<accession>A0ABV2R175</accession>
<dbReference type="Proteomes" id="UP001549321">
    <property type="component" value="Unassembled WGS sequence"/>
</dbReference>
<dbReference type="SUPFAM" id="SSF53474">
    <property type="entry name" value="alpha/beta-Hydrolases"/>
    <property type="match status" value="1"/>
</dbReference>
<proteinExistence type="predicted"/>
<feature type="chain" id="PRO_5045335500" evidence="1">
    <location>
        <begin position="26"/>
        <end position="390"/>
    </location>
</feature>
<feature type="signal peptide" evidence="1">
    <location>
        <begin position="1"/>
        <end position="25"/>
    </location>
</feature>
<dbReference type="PANTHER" id="PTHR36513">
    <property type="entry name" value="ABC TRANSMEMBRANE TYPE-1 DOMAIN-CONTAINING PROTEIN"/>
    <property type="match status" value="1"/>
</dbReference>
<reference evidence="2 3" key="1">
    <citation type="submission" date="2024-06" db="EMBL/GenBank/DDBJ databases">
        <title>Sorghum-associated microbial communities from plants grown in Nebraska, USA.</title>
        <authorList>
            <person name="Schachtman D."/>
        </authorList>
    </citation>
    <scope>NUCLEOTIDE SEQUENCE [LARGE SCALE GENOMIC DNA]</scope>
    <source>
        <strain evidence="2 3">3207</strain>
    </source>
</reference>
<dbReference type="Gene3D" id="3.40.50.1820">
    <property type="entry name" value="alpha/beta hydrolase"/>
    <property type="match status" value="1"/>
</dbReference>
<comment type="caution">
    <text evidence="2">The sequence shown here is derived from an EMBL/GenBank/DDBJ whole genome shotgun (WGS) entry which is preliminary data.</text>
</comment>
<dbReference type="Pfam" id="PF05990">
    <property type="entry name" value="DUF900"/>
    <property type="match status" value="1"/>
</dbReference>
<evidence type="ECO:0000313" key="3">
    <source>
        <dbReference type="Proteomes" id="UP001549321"/>
    </source>
</evidence>
<dbReference type="EMBL" id="JBEPSM010000002">
    <property type="protein sequence ID" value="MET4634883.1"/>
    <property type="molecule type" value="Genomic_DNA"/>
</dbReference>
<sequence>MSSVACFLSRAVLLLGLTLSLAACASRPQGVLAPVKANAAAAQKVDLLVATTRAPAPEPGVYFNGERGPDLSLSNIVVSIPDQRPVGSIQWPSRVPGDPARDFVTTKVTPMQPDQAKAWFKRTAGKPKRVLIFVHGFNTQFADSVFRFAQIVHDTDANVAPILFSWPSRGSVFDYNYDRESANYSRSELASVILAAANSPAVSDVTIMAHSMGGWLAVESLRQIALQQGRVPAKVSNLILASPDLDIDVFRKQVLEMGPKRPHITLFVSQNDRALRLSRLLSGRMTRLGAVDITREPYLSQMESATNITVLDLTALQNGDRLNHSKFATSPEVVQLMGDRLIQGQSVTDSTLGSAGGLGATTLGAGQVLGSAAGAVLTAPILIFESAGRK</sequence>
<gene>
    <name evidence="2" type="ORF">ABIE08_002829</name>
</gene>
<dbReference type="PANTHER" id="PTHR36513:SF1">
    <property type="entry name" value="TRANSMEMBRANE PROTEIN"/>
    <property type="match status" value="1"/>
</dbReference>
<dbReference type="InterPro" id="IPR029058">
    <property type="entry name" value="AB_hydrolase_fold"/>
</dbReference>